<evidence type="ECO:0000256" key="1">
    <source>
        <dbReference type="ARBA" id="ARBA00005417"/>
    </source>
</evidence>
<dbReference type="GO" id="GO:0006865">
    <property type="term" value="P:amino acid transport"/>
    <property type="evidence" value="ECO:0007669"/>
    <property type="project" value="UniProtKB-UniRule"/>
</dbReference>
<dbReference type="InterPro" id="IPR000644">
    <property type="entry name" value="CBS_dom"/>
</dbReference>
<evidence type="ECO:0000259" key="9">
    <source>
        <dbReference type="PROSITE" id="PS50893"/>
    </source>
</evidence>
<evidence type="ECO:0000256" key="6">
    <source>
        <dbReference type="ARBA" id="ARBA00023122"/>
    </source>
</evidence>
<dbReference type="PROSITE" id="PS00211">
    <property type="entry name" value="ABC_TRANSPORTER_1"/>
    <property type="match status" value="1"/>
</dbReference>
<dbReference type="GO" id="GO:0016887">
    <property type="term" value="F:ATP hydrolysis activity"/>
    <property type="evidence" value="ECO:0007669"/>
    <property type="project" value="UniProtKB-UniRule"/>
</dbReference>
<dbReference type="EMBL" id="JAMQJZ010000004">
    <property type="protein sequence ID" value="MDC3420242.1"/>
    <property type="molecule type" value="Genomic_DNA"/>
</dbReference>
<dbReference type="InterPro" id="IPR027417">
    <property type="entry name" value="P-loop_NTPase"/>
</dbReference>
<dbReference type="SMART" id="SM00382">
    <property type="entry name" value="AAA"/>
    <property type="match status" value="1"/>
</dbReference>
<dbReference type="EC" id="7.6.2.9" evidence="8"/>
<dbReference type="Gene3D" id="3.40.50.300">
    <property type="entry name" value="P-loop containing nucleotide triphosphate hydrolases"/>
    <property type="match status" value="1"/>
</dbReference>
<keyword evidence="4 8" id="KW-0067">ATP-binding</keyword>
<evidence type="ECO:0000256" key="3">
    <source>
        <dbReference type="ARBA" id="ARBA00022741"/>
    </source>
</evidence>
<keyword evidence="8" id="KW-0472">Membrane</keyword>
<name>A0A9X3WI77_9BACI</name>
<keyword evidence="8" id="KW-1003">Cell membrane</keyword>
<comment type="similarity">
    <text evidence="1 8">Belongs to the ABC transporter superfamily.</text>
</comment>
<dbReference type="Gene3D" id="3.10.580.10">
    <property type="entry name" value="CBS-domain"/>
    <property type="match status" value="1"/>
</dbReference>
<dbReference type="AlphaFoldDB" id="A0A9X3WI77"/>
<dbReference type="InterPro" id="IPR003439">
    <property type="entry name" value="ABC_transporter-like_ATP-bd"/>
</dbReference>
<evidence type="ECO:0000256" key="4">
    <source>
        <dbReference type="ARBA" id="ARBA00022840"/>
    </source>
</evidence>
<evidence type="ECO:0000256" key="7">
    <source>
        <dbReference type="PROSITE-ProRule" id="PRU00703"/>
    </source>
</evidence>
<keyword evidence="3 8" id="KW-0547">Nucleotide-binding</keyword>
<dbReference type="GO" id="GO:0005886">
    <property type="term" value="C:plasma membrane"/>
    <property type="evidence" value="ECO:0007669"/>
    <property type="project" value="UniProtKB-SubCell"/>
</dbReference>
<evidence type="ECO:0000259" key="10">
    <source>
        <dbReference type="PROSITE" id="PS51371"/>
    </source>
</evidence>
<sequence>MAKNKIKIEHVSKIFGPKPKSVIPMVRDGMSKAEILKETNHTVGVYDASMEINEGEIFVIMGLSGSGKSTLIRCFNLLNKPTDGAIKVDDENIVKYNASELRKFRQDKIAMVFQHFGLFNHRTVMENVEYGLEIKNVSKEERQKIAQDNIEIVGLKGFEDKYPEELSGGMQQRVGLARALTNDPDILLMDEPFSALDPLIRRDMQLELLDIQERLKKTIIFITHDVNEAFKIGDRVAVMKDGKVVQVGTPEEILESPANEYITDFIADIDRSKILQAENIMFKPNALVSLKDGLKVAIKEMKENGISSVFVVDRGRHLKGIVTIDAAIKGVKEKKTLEDVLDTDVSVVKKEEYVNDIIPKALESKFPLAVVNEDNKLEGLILRVHVLSGLVADDVEESREYHGYMQNNEVNE</sequence>
<proteinExistence type="inferred from homology"/>
<dbReference type="InterPro" id="IPR003593">
    <property type="entry name" value="AAA+_ATPase"/>
</dbReference>
<evidence type="ECO:0000313" key="11">
    <source>
        <dbReference type="EMBL" id="MDC3420242.1"/>
    </source>
</evidence>
<protein>
    <recommendedName>
        <fullName evidence="8">Quaternary amine transport ATP-binding protein</fullName>
        <ecNumber evidence="8">7.6.2.9</ecNumber>
    </recommendedName>
</protein>
<keyword evidence="6 7" id="KW-0129">CBS domain</keyword>
<accession>A0A9X3WI77</accession>
<keyword evidence="12" id="KW-1185">Reference proteome</keyword>
<comment type="subunit">
    <text evidence="8">The complex is probably composed of two ATP-binding proteins, two transmembrane proteins and a solute-binding protein.</text>
</comment>
<dbReference type="RefSeq" id="WP_259868775.1">
    <property type="nucleotide sequence ID" value="NZ_JAMQJZ010000004.1"/>
</dbReference>
<dbReference type="PROSITE" id="PS50893">
    <property type="entry name" value="ABC_TRANSPORTER_2"/>
    <property type="match status" value="1"/>
</dbReference>
<dbReference type="InterPro" id="IPR051921">
    <property type="entry name" value="ABC_osmolyte_uptake_ATP-bind"/>
</dbReference>
<keyword evidence="5" id="KW-0029">Amino-acid transport</keyword>
<keyword evidence="2 8" id="KW-0813">Transport</keyword>
<dbReference type="NCBIfam" id="TIGR01186">
    <property type="entry name" value="proV"/>
    <property type="match status" value="1"/>
</dbReference>
<reference evidence="11" key="1">
    <citation type="submission" date="2022-06" db="EMBL/GenBank/DDBJ databases">
        <title>Aquibacillus sp. a new bacterium isolated from soil saline samples.</title>
        <authorList>
            <person name="Galisteo C."/>
            <person name="De La Haba R."/>
            <person name="Sanchez-Porro C."/>
            <person name="Ventosa A."/>
        </authorList>
    </citation>
    <scope>NUCLEOTIDE SEQUENCE</scope>
    <source>
        <strain evidence="11">JCM 12387</strain>
    </source>
</reference>
<comment type="subcellular location">
    <subcellularLocation>
        <location evidence="8">Cell inner membrane</location>
        <topology evidence="8">Peripheral membrane protein</topology>
    </subcellularLocation>
</comment>
<dbReference type="SMART" id="SM00116">
    <property type="entry name" value="CBS"/>
    <property type="match status" value="1"/>
</dbReference>
<dbReference type="SUPFAM" id="SSF52540">
    <property type="entry name" value="P-loop containing nucleoside triphosphate hydrolases"/>
    <property type="match status" value="1"/>
</dbReference>
<dbReference type="CDD" id="cd03294">
    <property type="entry name" value="ABC_Pro_Gly_Betaine"/>
    <property type="match status" value="1"/>
</dbReference>
<comment type="catalytic activity">
    <reaction evidence="8">
        <text>a quaternary ammonium(out) + ATP + H2O = a quaternary ammonium(in) + ADP + phosphate + H(+)</text>
        <dbReference type="Rhea" id="RHEA:11036"/>
        <dbReference type="ChEBI" id="CHEBI:15377"/>
        <dbReference type="ChEBI" id="CHEBI:15378"/>
        <dbReference type="ChEBI" id="CHEBI:30616"/>
        <dbReference type="ChEBI" id="CHEBI:35267"/>
        <dbReference type="ChEBI" id="CHEBI:43474"/>
        <dbReference type="ChEBI" id="CHEBI:456216"/>
    </reaction>
</comment>
<evidence type="ECO:0000256" key="2">
    <source>
        <dbReference type="ARBA" id="ARBA00022448"/>
    </source>
</evidence>
<gene>
    <name evidence="11" type="ORF">NC661_07640</name>
</gene>
<dbReference type="Pfam" id="PF00571">
    <property type="entry name" value="CBS"/>
    <property type="match status" value="1"/>
</dbReference>
<dbReference type="GO" id="GO:0015418">
    <property type="term" value="F:ABC-type quaternary ammonium compound transporting activity"/>
    <property type="evidence" value="ECO:0007669"/>
    <property type="project" value="UniProtKB-EC"/>
</dbReference>
<keyword evidence="8" id="KW-0997">Cell inner membrane</keyword>
<feature type="domain" description="ABC transporter" evidence="9">
    <location>
        <begin position="30"/>
        <end position="266"/>
    </location>
</feature>
<dbReference type="SUPFAM" id="SSF54631">
    <property type="entry name" value="CBS-domain pair"/>
    <property type="match status" value="1"/>
</dbReference>
<dbReference type="FunFam" id="3.40.50.300:FF:000201">
    <property type="entry name" value="Glycine betaine/L-proline ABC transporter ATP-binding protein"/>
    <property type="match status" value="1"/>
</dbReference>
<dbReference type="InterPro" id="IPR017871">
    <property type="entry name" value="ABC_transporter-like_CS"/>
</dbReference>
<dbReference type="GO" id="GO:0031460">
    <property type="term" value="P:glycine betaine transport"/>
    <property type="evidence" value="ECO:0007669"/>
    <property type="project" value="InterPro"/>
</dbReference>
<dbReference type="InterPro" id="IPR046342">
    <property type="entry name" value="CBS_dom_sf"/>
</dbReference>
<dbReference type="PROSITE" id="PS51371">
    <property type="entry name" value="CBS"/>
    <property type="match status" value="1"/>
</dbReference>
<evidence type="ECO:0000256" key="8">
    <source>
        <dbReference type="RuleBase" id="RU369116"/>
    </source>
</evidence>
<comment type="caution">
    <text evidence="11">The sequence shown here is derived from an EMBL/GenBank/DDBJ whole genome shotgun (WGS) entry which is preliminary data.</text>
</comment>
<organism evidence="11 12">
    <name type="scientific">Aquibacillus koreensis</name>
    <dbReference type="NCBI Taxonomy" id="279446"/>
    <lineage>
        <taxon>Bacteria</taxon>
        <taxon>Bacillati</taxon>
        <taxon>Bacillota</taxon>
        <taxon>Bacilli</taxon>
        <taxon>Bacillales</taxon>
        <taxon>Bacillaceae</taxon>
        <taxon>Aquibacillus</taxon>
    </lineage>
</organism>
<evidence type="ECO:0000313" key="12">
    <source>
        <dbReference type="Proteomes" id="UP001145072"/>
    </source>
</evidence>
<dbReference type="Proteomes" id="UP001145072">
    <property type="component" value="Unassembled WGS sequence"/>
</dbReference>
<feature type="domain" description="CBS" evidence="10">
    <location>
        <begin position="281"/>
        <end position="337"/>
    </location>
</feature>
<dbReference type="PANTHER" id="PTHR43869">
    <property type="entry name" value="GLYCINE BETAINE/PROLINE BETAINE TRANSPORT SYSTEM ATP-BINDING PROTEIN PROV"/>
    <property type="match status" value="1"/>
</dbReference>
<dbReference type="GO" id="GO:0005524">
    <property type="term" value="F:ATP binding"/>
    <property type="evidence" value="ECO:0007669"/>
    <property type="project" value="UniProtKB-UniRule"/>
</dbReference>
<dbReference type="Pfam" id="PF00005">
    <property type="entry name" value="ABC_tran"/>
    <property type="match status" value="1"/>
</dbReference>
<dbReference type="InterPro" id="IPR005892">
    <property type="entry name" value="Gly-betaine_transp_ATP-bd"/>
</dbReference>
<evidence type="ECO:0000256" key="5">
    <source>
        <dbReference type="ARBA" id="ARBA00022970"/>
    </source>
</evidence>
<dbReference type="PANTHER" id="PTHR43869:SF1">
    <property type="entry name" value="GLYCINE BETAINE_PROLINE BETAINE TRANSPORT SYSTEM ATP-BINDING PROTEIN PROV"/>
    <property type="match status" value="1"/>
</dbReference>
<dbReference type="GO" id="GO:0006970">
    <property type="term" value="P:response to osmotic stress"/>
    <property type="evidence" value="ECO:0007669"/>
    <property type="project" value="UniProtKB-ARBA"/>
</dbReference>